<proteinExistence type="predicted"/>
<dbReference type="InterPro" id="IPR012349">
    <property type="entry name" value="Split_barrel_FMN-bd"/>
</dbReference>
<comment type="caution">
    <text evidence="1">The sequence shown here is derived from an EMBL/GenBank/DDBJ whole genome shotgun (WGS) entry which is preliminary data.</text>
</comment>
<reference evidence="1 2" key="1">
    <citation type="submission" date="2020-11" db="EMBL/GenBank/DDBJ databases">
        <title>A novel isolate from a Black sea contaminated sediment with potential to produce alkanes: Plantactinospora alkalitolerans sp. nov.</title>
        <authorList>
            <person name="Carro L."/>
            <person name="Veyisoglu A."/>
            <person name="Guven K."/>
            <person name="Schumann P."/>
            <person name="Klenk H.-P."/>
            <person name="Sahin N."/>
        </authorList>
    </citation>
    <scope>NUCLEOTIDE SEQUENCE [LARGE SCALE GENOMIC DNA]</scope>
    <source>
        <strain evidence="1 2">S1510</strain>
    </source>
</reference>
<protein>
    <recommendedName>
        <fullName evidence="3">Pyridoxamine 5'-phosphate oxidase putative domain-containing protein</fullName>
    </recommendedName>
</protein>
<evidence type="ECO:0000313" key="2">
    <source>
        <dbReference type="Proteomes" id="UP000638560"/>
    </source>
</evidence>
<dbReference type="Proteomes" id="UP000638560">
    <property type="component" value="Unassembled WGS sequence"/>
</dbReference>
<evidence type="ECO:0000313" key="1">
    <source>
        <dbReference type="EMBL" id="MBF9132231.1"/>
    </source>
</evidence>
<accession>A0ABS0H1A6</accession>
<name>A0ABS0H1A6_9ACTN</name>
<organism evidence="1 2">
    <name type="scientific">Plantactinospora alkalitolerans</name>
    <dbReference type="NCBI Taxonomy" id="2789879"/>
    <lineage>
        <taxon>Bacteria</taxon>
        <taxon>Bacillati</taxon>
        <taxon>Actinomycetota</taxon>
        <taxon>Actinomycetes</taxon>
        <taxon>Micromonosporales</taxon>
        <taxon>Micromonosporaceae</taxon>
        <taxon>Plantactinospora</taxon>
    </lineage>
</organism>
<sequence length="73" mass="7507">MISTAATNPTARNLRASGRVRLTIGLTRDVVLIEGSGVVVDEITDEVADAFVAETGFDPAGSATTRTSASGRN</sequence>
<dbReference type="Gene3D" id="2.30.110.10">
    <property type="entry name" value="Electron Transport, Fmn-binding Protein, Chain A"/>
    <property type="match status" value="1"/>
</dbReference>
<evidence type="ECO:0008006" key="3">
    <source>
        <dbReference type="Google" id="ProtNLM"/>
    </source>
</evidence>
<gene>
    <name evidence="1" type="ORF">I0C86_25245</name>
</gene>
<keyword evidence="2" id="KW-1185">Reference proteome</keyword>
<dbReference type="RefSeq" id="WP_196203765.1">
    <property type="nucleotide sequence ID" value="NZ_JADPUN010000224.1"/>
</dbReference>
<dbReference type="EMBL" id="JADPUN010000224">
    <property type="protein sequence ID" value="MBF9132231.1"/>
    <property type="molecule type" value="Genomic_DNA"/>
</dbReference>